<evidence type="ECO:0000256" key="3">
    <source>
        <dbReference type="ARBA" id="ARBA00023004"/>
    </source>
</evidence>
<comment type="caution">
    <text evidence="8">The sequence shown here is derived from an EMBL/GenBank/DDBJ whole genome shotgun (WGS) entry which is preliminary data.</text>
</comment>
<organism evidence="8 9">
    <name type="scientific">Trichostrongylus colubriformis</name>
    <name type="common">Black scour worm</name>
    <dbReference type="NCBI Taxonomy" id="6319"/>
    <lineage>
        <taxon>Eukaryota</taxon>
        <taxon>Metazoa</taxon>
        <taxon>Ecdysozoa</taxon>
        <taxon>Nematoda</taxon>
        <taxon>Chromadorea</taxon>
        <taxon>Rhabditida</taxon>
        <taxon>Rhabditina</taxon>
        <taxon>Rhabditomorpha</taxon>
        <taxon>Strongyloidea</taxon>
        <taxon>Trichostrongylidae</taxon>
        <taxon>Trichostrongylus</taxon>
    </lineage>
</organism>
<evidence type="ECO:0000256" key="6">
    <source>
        <dbReference type="RuleBase" id="RU000461"/>
    </source>
</evidence>
<keyword evidence="4 6" id="KW-0503">Monooxygenase</keyword>
<dbReference type="InterPro" id="IPR036396">
    <property type="entry name" value="Cyt_P450_sf"/>
</dbReference>
<dbReference type="PANTHER" id="PTHR24300:SF375">
    <property type="entry name" value="CYTOCHROME P450 FAMILY"/>
    <property type="match status" value="1"/>
</dbReference>
<dbReference type="GO" id="GO:0020037">
    <property type="term" value="F:heme binding"/>
    <property type="evidence" value="ECO:0007669"/>
    <property type="project" value="InterPro"/>
</dbReference>
<keyword evidence="9" id="KW-1185">Reference proteome</keyword>
<keyword evidence="6" id="KW-0560">Oxidoreductase</keyword>
<dbReference type="PANTHER" id="PTHR24300">
    <property type="entry name" value="CYTOCHROME P450 508A4-RELATED"/>
    <property type="match status" value="1"/>
</dbReference>
<accession>A0AAN8F1B5</accession>
<keyword evidence="7" id="KW-0812">Transmembrane</keyword>
<comment type="similarity">
    <text evidence="1 6">Belongs to the cytochrome P450 family.</text>
</comment>
<dbReference type="Gene3D" id="1.10.630.10">
    <property type="entry name" value="Cytochrome P450"/>
    <property type="match status" value="2"/>
</dbReference>
<protein>
    <recommendedName>
        <fullName evidence="10">Cytochrome P450</fullName>
    </recommendedName>
</protein>
<dbReference type="InterPro" id="IPR017972">
    <property type="entry name" value="Cyt_P450_CS"/>
</dbReference>
<evidence type="ECO:0008006" key="10">
    <source>
        <dbReference type="Google" id="ProtNLM"/>
    </source>
</evidence>
<sequence>MLANGAAYADRYTPYMIDVRREGRGTLFSSGDFWANHRHFAFRTLRKFAYESSIMEERIMAEVQPVKEEIASGEHELVGDGNDFVDAYFIQMEKDRREGRDPSEAYKEDELLFDIFDLWFAGQETTTITILWGLMHLIKNREVLKKIRAEVLAVTNSNRSVSLSDREHTQYLNWAILEIHRLASILNMNLFRKTKEGGLVGGHFVPKNTAIAAELSMIMSDEKYFKDASKFDPERYKEGGKALMERVVPFGLGKRSCLGETLARAEIFLILANLISRYEMYEDPDAPIDLTDSSPIGIMHRPKSFNIILKPDRYDFESRQAKLPMLVILSVTCLLIYLYIKWVRYVRRYPPGPLPLPLIGNLHNIMLGKIKYGGIVELMKVWRKEEMIVNGAAYVDRYAPYALYAKRMGRGTVFSSGDFWADHRRFTLRTLRDFALKNNIMEERIMDEIQYNFAQLEKTMVNGQGKINAGNFFNVLVGSVINRIIFSERFTKKNSEEFFELKEMVDRQIMSMTAFDMSLEKWT</sequence>
<feature type="transmembrane region" description="Helical" evidence="7">
    <location>
        <begin position="323"/>
        <end position="340"/>
    </location>
</feature>
<dbReference type="GO" id="GO:0005506">
    <property type="term" value="F:iron ion binding"/>
    <property type="evidence" value="ECO:0007669"/>
    <property type="project" value="InterPro"/>
</dbReference>
<dbReference type="InterPro" id="IPR001128">
    <property type="entry name" value="Cyt_P450"/>
</dbReference>
<dbReference type="PRINTS" id="PR00463">
    <property type="entry name" value="EP450I"/>
</dbReference>
<evidence type="ECO:0000256" key="5">
    <source>
        <dbReference type="PIRSR" id="PIRSR602401-1"/>
    </source>
</evidence>
<evidence type="ECO:0000256" key="7">
    <source>
        <dbReference type="SAM" id="Phobius"/>
    </source>
</evidence>
<comment type="cofactor">
    <cofactor evidence="5">
        <name>heme</name>
        <dbReference type="ChEBI" id="CHEBI:30413"/>
    </cofactor>
</comment>
<proteinExistence type="inferred from homology"/>
<keyword evidence="7" id="KW-1133">Transmembrane helix</keyword>
<keyword evidence="3 5" id="KW-0408">Iron</keyword>
<dbReference type="SUPFAM" id="SSF48264">
    <property type="entry name" value="Cytochrome P450"/>
    <property type="match status" value="2"/>
</dbReference>
<reference evidence="8 9" key="1">
    <citation type="submission" date="2019-10" db="EMBL/GenBank/DDBJ databases">
        <title>Assembly and Annotation for the nematode Trichostrongylus colubriformis.</title>
        <authorList>
            <person name="Martin J."/>
        </authorList>
    </citation>
    <scope>NUCLEOTIDE SEQUENCE [LARGE SCALE GENOMIC DNA]</scope>
    <source>
        <strain evidence="8">G859</strain>
        <tissue evidence="8">Whole worm</tissue>
    </source>
</reference>
<dbReference type="GO" id="GO:0005737">
    <property type="term" value="C:cytoplasm"/>
    <property type="evidence" value="ECO:0007669"/>
    <property type="project" value="TreeGrafter"/>
</dbReference>
<evidence type="ECO:0000313" key="9">
    <source>
        <dbReference type="Proteomes" id="UP001331761"/>
    </source>
</evidence>
<keyword evidence="2 5" id="KW-0479">Metal-binding</keyword>
<dbReference type="Pfam" id="PF00067">
    <property type="entry name" value="p450"/>
    <property type="match status" value="2"/>
</dbReference>
<dbReference type="PRINTS" id="PR00385">
    <property type="entry name" value="P450"/>
</dbReference>
<dbReference type="GO" id="GO:0006805">
    <property type="term" value="P:xenobiotic metabolic process"/>
    <property type="evidence" value="ECO:0007669"/>
    <property type="project" value="TreeGrafter"/>
</dbReference>
<keyword evidence="7" id="KW-0472">Membrane</keyword>
<feature type="non-terminal residue" evidence="8">
    <location>
        <position position="523"/>
    </location>
</feature>
<dbReference type="Proteomes" id="UP001331761">
    <property type="component" value="Unassembled WGS sequence"/>
</dbReference>
<dbReference type="InterPro" id="IPR002401">
    <property type="entry name" value="Cyt_P450_E_grp-I"/>
</dbReference>
<dbReference type="GO" id="GO:0016712">
    <property type="term" value="F:oxidoreductase activity, acting on paired donors, with incorporation or reduction of molecular oxygen, reduced flavin or flavoprotein as one donor, and incorporation of one atom of oxygen"/>
    <property type="evidence" value="ECO:0007669"/>
    <property type="project" value="TreeGrafter"/>
</dbReference>
<dbReference type="InterPro" id="IPR050182">
    <property type="entry name" value="Cytochrome_P450_fam2"/>
</dbReference>
<dbReference type="EMBL" id="WIXE01017879">
    <property type="protein sequence ID" value="KAK5971370.1"/>
    <property type="molecule type" value="Genomic_DNA"/>
</dbReference>
<evidence type="ECO:0000313" key="8">
    <source>
        <dbReference type="EMBL" id="KAK5971370.1"/>
    </source>
</evidence>
<evidence type="ECO:0000256" key="2">
    <source>
        <dbReference type="ARBA" id="ARBA00022723"/>
    </source>
</evidence>
<gene>
    <name evidence="8" type="ORF">GCK32_006337</name>
</gene>
<dbReference type="GO" id="GO:0006082">
    <property type="term" value="P:organic acid metabolic process"/>
    <property type="evidence" value="ECO:0007669"/>
    <property type="project" value="TreeGrafter"/>
</dbReference>
<name>A0AAN8F1B5_TRICO</name>
<evidence type="ECO:0000256" key="4">
    <source>
        <dbReference type="ARBA" id="ARBA00023033"/>
    </source>
</evidence>
<dbReference type="AlphaFoldDB" id="A0AAN8F1B5"/>
<feature type="binding site" description="axial binding residue" evidence="5">
    <location>
        <position position="257"/>
    </location>
    <ligand>
        <name>heme</name>
        <dbReference type="ChEBI" id="CHEBI:30413"/>
    </ligand>
    <ligandPart>
        <name>Fe</name>
        <dbReference type="ChEBI" id="CHEBI:18248"/>
    </ligandPart>
</feature>
<keyword evidence="5 6" id="KW-0349">Heme</keyword>
<evidence type="ECO:0000256" key="1">
    <source>
        <dbReference type="ARBA" id="ARBA00010617"/>
    </source>
</evidence>
<dbReference type="PROSITE" id="PS00086">
    <property type="entry name" value="CYTOCHROME_P450"/>
    <property type="match status" value="1"/>
</dbReference>